<evidence type="ECO:0000256" key="3">
    <source>
        <dbReference type="ARBA" id="ARBA00022801"/>
    </source>
</evidence>
<dbReference type="Proteomes" id="UP000533533">
    <property type="component" value="Unassembled WGS sequence"/>
</dbReference>
<dbReference type="InterPro" id="IPR028090">
    <property type="entry name" value="JAB_dom_prok"/>
</dbReference>
<dbReference type="Pfam" id="PF14464">
    <property type="entry name" value="Prok-JAB"/>
    <property type="match status" value="1"/>
</dbReference>
<keyword evidence="5" id="KW-0482">Metalloprotease</keyword>
<dbReference type="Gene3D" id="3.40.140.10">
    <property type="entry name" value="Cytidine Deaminase, domain 2"/>
    <property type="match status" value="1"/>
</dbReference>
<keyword evidence="4" id="KW-0862">Zinc</keyword>
<evidence type="ECO:0000256" key="2">
    <source>
        <dbReference type="ARBA" id="ARBA00022723"/>
    </source>
</evidence>
<dbReference type="InterPro" id="IPR037518">
    <property type="entry name" value="MPN"/>
</dbReference>
<proteinExistence type="predicted"/>
<organism evidence="7 8">
    <name type="scientific">Paraburkholderia silvatlantica</name>
    <dbReference type="NCBI Taxonomy" id="321895"/>
    <lineage>
        <taxon>Bacteria</taxon>
        <taxon>Pseudomonadati</taxon>
        <taxon>Pseudomonadota</taxon>
        <taxon>Betaproteobacteria</taxon>
        <taxon>Burkholderiales</taxon>
        <taxon>Burkholderiaceae</taxon>
        <taxon>Paraburkholderia</taxon>
    </lineage>
</organism>
<keyword evidence="1" id="KW-0645">Protease</keyword>
<evidence type="ECO:0000256" key="1">
    <source>
        <dbReference type="ARBA" id="ARBA00022670"/>
    </source>
</evidence>
<evidence type="ECO:0000313" key="8">
    <source>
        <dbReference type="Proteomes" id="UP000533533"/>
    </source>
</evidence>
<sequence>MQIMSSWATPDKRVLVLFSDAVTDFLFAFRQDRHQPEAGGILLGHRRGNHVEITHATERVLTDHRTRVSFVRENHGYQEKAVELWKSSHGTIGYIGEWHTHPETVPSPSLVDINQWSQLPSRNANNAAMLGVIVGITRLYVAVLRQNPPPTILQPERDVKRS</sequence>
<keyword evidence="8" id="KW-1185">Reference proteome</keyword>
<accession>A0ABR6FV24</accession>
<evidence type="ECO:0000256" key="5">
    <source>
        <dbReference type="ARBA" id="ARBA00023049"/>
    </source>
</evidence>
<keyword evidence="3" id="KW-0378">Hydrolase</keyword>
<protein>
    <submittedName>
        <fullName evidence="7">Integrative and conjugative element protein (TIGR02256 family)</fullName>
    </submittedName>
</protein>
<comment type="caution">
    <text evidence="7">The sequence shown here is derived from an EMBL/GenBank/DDBJ whole genome shotgun (WGS) entry which is preliminary data.</text>
</comment>
<dbReference type="PROSITE" id="PS50249">
    <property type="entry name" value="MPN"/>
    <property type="match status" value="1"/>
</dbReference>
<keyword evidence="2" id="KW-0479">Metal-binding</keyword>
<reference evidence="7 8" key="1">
    <citation type="submission" date="2020-08" db="EMBL/GenBank/DDBJ databases">
        <title>Genomic Encyclopedia of Type Strains, Phase IV (KMG-V): Genome sequencing to study the core and pangenomes of soil and plant-associated prokaryotes.</title>
        <authorList>
            <person name="Whitman W."/>
        </authorList>
    </citation>
    <scope>NUCLEOTIDE SEQUENCE [LARGE SCALE GENOMIC DNA]</scope>
    <source>
        <strain evidence="7 8">SRMrh-85</strain>
    </source>
</reference>
<evidence type="ECO:0000313" key="7">
    <source>
        <dbReference type="EMBL" id="MBB2931284.1"/>
    </source>
</evidence>
<feature type="domain" description="MPN" evidence="6">
    <location>
        <begin position="15"/>
        <end position="150"/>
    </location>
</feature>
<evidence type="ECO:0000259" key="6">
    <source>
        <dbReference type="PROSITE" id="PS50249"/>
    </source>
</evidence>
<evidence type="ECO:0000256" key="4">
    <source>
        <dbReference type="ARBA" id="ARBA00022833"/>
    </source>
</evidence>
<dbReference type="RefSeq" id="WP_110386198.1">
    <property type="nucleotide sequence ID" value="NZ_JACHVZ010000018.1"/>
</dbReference>
<dbReference type="SUPFAM" id="SSF102712">
    <property type="entry name" value="JAB1/MPN domain"/>
    <property type="match status" value="1"/>
</dbReference>
<dbReference type="EMBL" id="JACHVZ010000018">
    <property type="protein sequence ID" value="MBB2931284.1"/>
    <property type="molecule type" value="Genomic_DNA"/>
</dbReference>
<gene>
    <name evidence="7" type="ORF">FHX59_005754</name>
</gene>
<name>A0ABR6FV24_9BURK</name>